<keyword evidence="1" id="KW-0732">Signal</keyword>
<dbReference type="InterPro" id="IPR017853">
    <property type="entry name" value="GH"/>
</dbReference>
<evidence type="ECO:0000259" key="2">
    <source>
        <dbReference type="Pfam" id="PF16116"/>
    </source>
</evidence>
<dbReference type="Gene3D" id="3.20.20.80">
    <property type="entry name" value="Glycosidases"/>
    <property type="match status" value="1"/>
</dbReference>
<accession>A0ABT0C6H8</accession>
<dbReference type="SUPFAM" id="SSF51445">
    <property type="entry name" value="(Trans)glycosidases"/>
    <property type="match status" value="1"/>
</dbReference>
<organism evidence="3 4">
    <name type="scientific">Parabacteroides faecalis</name>
    <dbReference type="NCBI Taxonomy" id="2924040"/>
    <lineage>
        <taxon>Bacteria</taxon>
        <taxon>Pseudomonadati</taxon>
        <taxon>Bacteroidota</taxon>
        <taxon>Bacteroidia</taxon>
        <taxon>Bacteroidales</taxon>
        <taxon>Tannerellaceae</taxon>
        <taxon>Parabacteroides</taxon>
    </lineage>
</organism>
<dbReference type="Proteomes" id="UP001165444">
    <property type="component" value="Unassembled WGS sequence"/>
</dbReference>
<evidence type="ECO:0000256" key="1">
    <source>
        <dbReference type="SAM" id="SignalP"/>
    </source>
</evidence>
<dbReference type="RefSeq" id="WP_243326507.1">
    <property type="nucleotide sequence ID" value="NZ_JAKZMM010000061.1"/>
</dbReference>
<keyword evidence="4" id="KW-1185">Reference proteome</keyword>
<name>A0ABT0C6H8_9BACT</name>
<gene>
    <name evidence="3" type="ORF">MUN53_16485</name>
</gene>
<sequence>MNISFKRTLNVLWVKVCLVSLFLLHCTTFKAQDIEYITIYPKDNQKGLNNPNMGWYYYKYDNCLEKYGTRFPDNETFDYWPGMTTAYYRIAWGHIEPKKGEFHWELIDNSAKYWIAAGKQICFRLTALEGYDGATPEWVKCGYEPDNPIFLEALDHFLGEFAKRYDGKEYVAYIDVGSIGIWGEGHHDCPDEVRIKHIDLYLKHFKNSLLVVSDDMGPDVCAYARSKGISIRDDSVMWHEKLFPTQVSYDLYWPTMPTIIETCHYDNIKGKKNPWAKTYPTWSDIALLATIEEYHASWVSVHGWADDFWKERQKCIHEANLRIGYRLQLVKAKWPKAVTIGNQVVFDLDWRNAAVAPCYKGGYVSISLLDTKGNVVCQGTNIRFNVKDLKPGPNTRLGKIQNCMVVLTIPMNLLPKEYRVYVSVGDRNGSPIYQLPYDESDGNKKYYLGNISIIK</sequence>
<dbReference type="EMBL" id="JAKZMM010000061">
    <property type="protein sequence ID" value="MCJ2382186.1"/>
    <property type="molecule type" value="Genomic_DNA"/>
</dbReference>
<dbReference type="InterPro" id="IPR032267">
    <property type="entry name" value="DUF4832"/>
</dbReference>
<protein>
    <submittedName>
        <fullName evidence="3">DUF4832 domain-containing protein</fullName>
    </submittedName>
</protein>
<feature type="chain" id="PRO_5045488147" evidence="1">
    <location>
        <begin position="32"/>
        <end position="455"/>
    </location>
</feature>
<evidence type="ECO:0000313" key="3">
    <source>
        <dbReference type="EMBL" id="MCJ2382186.1"/>
    </source>
</evidence>
<evidence type="ECO:0000313" key="4">
    <source>
        <dbReference type="Proteomes" id="UP001165444"/>
    </source>
</evidence>
<feature type="domain" description="DUF4832" evidence="2">
    <location>
        <begin position="288"/>
        <end position="429"/>
    </location>
</feature>
<comment type="caution">
    <text evidence="3">The sequence shown here is derived from an EMBL/GenBank/DDBJ whole genome shotgun (WGS) entry which is preliminary data.</text>
</comment>
<dbReference type="Pfam" id="PF16116">
    <property type="entry name" value="DUF4832"/>
    <property type="match status" value="1"/>
</dbReference>
<feature type="signal peptide" evidence="1">
    <location>
        <begin position="1"/>
        <end position="31"/>
    </location>
</feature>
<proteinExistence type="predicted"/>
<reference evidence="3 4" key="1">
    <citation type="submission" date="2022-03" db="EMBL/GenBank/DDBJ databases">
        <title>Parabacteroides sp. nov. isolated from swine feces.</title>
        <authorList>
            <person name="Bak J.E."/>
        </authorList>
    </citation>
    <scope>NUCLEOTIDE SEQUENCE [LARGE SCALE GENOMIC DNA]</scope>
    <source>
        <strain evidence="3 4">AGMB00274</strain>
    </source>
</reference>